<comment type="caution">
    <text evidence="2">The sequence shown here is derived from an EMBL/GenBank/DDBJ whole genome shotgun (WGS) entry which is preliminary data.</text>
</comment>
<organism evidence="2 3">
    <name type="scientific">Artemisia annua</name>
    <name type="common">Sweet wormwood</name>
    <dbReference type="NCBI Taxonomy" id="35608"/>
    <lineage>
        <taxon>Eukaryota</taxon>
        <taxon>Viridiplantae</taxon>
        <taxon>Streptophyta</taxon>
        <taxon>Embryophyta</taxon>
        <taxon>Tracheophyta</taxon>
        <taxon>Spermatophyta</taxon>
        <taxon>Magnoliopsida</taxon>
        <taxon>eudicotyledons</taxon>
        <taxon>Gunneridae</taxon>
        <taxon>Pentapetalae</taxon>
        <taxon>asterids</taxon>
        <taxon>campanulids</taxon>
        <taxon>Asterales</taxon>
        <taxon>Asteraceae</taxon>
        <taxon>Asteroideae</taxon>
        <taxon>Anthemideae</taxon>
        <taxon>Artemisiinae</taxon>
        <taxon>Artemisia</taxon>
    </lineage>
</organism>
<keyword evidence="2" id="KW-0808">Transferase</keyword>
<proteinExistence type="inferred from homology"/>
<name>A0A2U1KGL4_ARTAN</name>
<keyword evidence="3" id="KW-1185">Reference proteome</keyword>
<reference evidence="2 3" key="1">
    <citation type="journal article" date="2018" name="Mol. Plant">
        <title>The genome of Artemisia annua provides insight into the evolution of Asteraceae family and artemisinin biosynthesis.</title>
        <authorList>
            <person name="Shen Q."/>
            <person name="Zhang L."/>
            <person name="Liao Z."/>
            <person name="Wang S."/>
            <person name="Yan T."/>
            <person name="Shi P."/>
            <person name="Liu M."/>
            <person name="Fu X."/>
            <person name="Pan Q."/>
            <person name="Wang Y."/>
            <person name="Lv Z."/>
            <person name="Lu X."/>
            <person name="Zhang F."/>
            <person name="Jiang W."/>
            <person name="Ma Y."/>
            <person name="Chen M."/>
            <person name="Hao X."/>
            <person name="Li L."/>
            <person name="Tang Y."/>
            <person name="Lv G."/>
            <person name="Zhou Y."/>
            <person name="Sun X."/>
            <person name="Brodelius P.E."/>
            <person name="Rose J.K.C."/>
            <person name="Tang K."/>
        </authorList>
    </citation>
    <scope>NUCLEOTIDE SEQUENCE [LARGE SCALE GENOMIC DNA]</scope>
    <source>
        <strain evidence="3">cv. Huhao1</strain>
        <tissue evidence="2">Leaf</tissue>
    </source>
</reference>
<dbReference type="PANTHER" id="PTHR11926">
    <property type="entry name" value="GLUCOSYL/GLUCURONOSYL TRANSFERASES"/>
    <property type="match status" value="1"/>
</dbReference>
<evidence type="ECO:0000256" key="1">
    <source>
        <dbReference type="ARBA" id="ARBA00009995"/>
    </source>
</evidence>
<dbReference type="STRING" id="35608.A0A2U1KGL4"/>
<dbReference type="EMBL" id="PKPP01019285">
    <property type="protein sequence ID" value="PWA35828.1"/>
    <property type="molecule type" value="Genomic_DNA"/>
</dbReference>
<dbReference type="OrthoDB" id="5835829at2759"/>
<gene>
    <name evidence="2" type="ORF">CTI12_AA605810</name>
</gene>
<dbReference type="AlphaFoldDB" id="A0A2U1KGL4"/>
<evidence type="ECO:0000313" key="3">
    <source>
        <dbReference type="Proteomes" id="UP000245207"/>
    </source>
</evidence>
<protein>
    <submittedName>
        <fullName evidence="2">UDP-Glycosyltransferase superfamily protein</fullName>
    </submittedName>
</protein>
<sequence length="118" mass="13401">MTTNQVVVVPYPGRGHINPMLNLCNLLSSGINHKHNHTFFTIVITKEWLGLINPEPDQINIWFVTIPNVLPCERNRGSDMLAFLTTVNTKMGDPFEEMLDKMEVPVKLIIADATMNWP</sequence>
<dbReference type="GO" id="GO:0016740">
    <property type="term" value="F:transferase activity"/>
    <property type="evidence" value="ECO:0007669"/>
    <property type="project" value="UniProtKB-KW"/>
</dbReference>
<dbReference type="PANTHER" id="PTHR11926:SF774">
    <property type="entry name" value="UDP-GLYCOSYLTRANSFERASE 85A1-RELATED"/>
    <property type="match status" value="1"/>
</dbReference>
<dbReference type="Proteomes" id="UP000245207">
    <property type="component" value="Unassembled WGS sequence"/>
</dbReference>
<evidence type="ECO:0000313" key="2">
    <source>
        <dbReference type="EMBL" id="PWA35828.1"/>
    </source>
</evidence>
<dbReference type="SUPFAM" id="SSF53756">
    <property type="entry name" value="UDP-Glycosyltransferase/glycogen phosphorylase"/>
    <property type="match status" value="1"/>
</dbReference>
<comment type="similarity">
    <text evidence="1">Belongs to the UDP-glycosyltransferase family.</text>
</comment>
<dbReference type="Gene3D" id="3.40.50.2000">
    <property type="entry name" value="Glycogen Phosphorylase B"/>
    <property type="match status" value="1"/>
</dbReference>
<accession>A0A2U1KGL4</accession>